<reference evidence="1" key="1">
    <citation type="submission" date="2020-05" db="UniProtKB">
        <authorList>
            <consortium name="EnsemblMetazoa"/>
        </authorList>
    </citation>
    <scope>IDENTIFICATION</scope>
    <source>
        <strain evidence="1">Yale</strain>
    </source>
</reference>
<evidence type="ECO:0000313" key="1">
    <source>
        <dbReference type="EnsemblMetazoa" id="GMOY007920-PA"/>
    </source>
</evidence>
<dbReference type="EMBL" id="CCAG010002469">
    <property type="status" value="NOT_ANNOTATED_CDS"/>
    <property type="molecule type" value="Genomic_DNA"/>
</dbReference>
<dbReference type="AlphaFoldDB" id="A0A1B0G3M1"/>
<sequence length="96" mass="11685">MKQDWSKSYLVRPHDHLQSHLLRGHKKFVPSYEREGCPLSMSLLIGWEYARIWRNERDEFVRARVTRSKPKKIKNDYNKWLEKRKTKMIKTCGPKI</sequence>
<protein>
    <submittedName>
        <fullName evidence="1">Uncharacterized protein</fullName>
    </submittedName>
</protein>
<dbReference type="EnsemblMetazoa" id="GMOY007920-RA">
    <property type="protein sequence ID" value="GMOY007920-PA"/>
    <property type="gene ID" value="GMOY007920"/>
</dbReference>
<evidence type="ECO:0000313" key="2">
    <source>
        <dbReference type="Proteomes" id="UP000092444"/>
    </source>
</evidence>
<dbReference type="VEuPathDB" id="VectorBase:GMOY007920"/>
<organism evidence="1 2">
    <name type="scientific">Glossina morsitans morsitans</name>
    <name type="common">Savannah tsetse fly</name>
    <dbReference type="NCBI Taxonomy" id="37546"/>
    <lineage>
        <taxon>Eukaryota</taxon>
        <taxon>Metazoa</taxon>
        <taxon>Ecdysozoa</taxon>
        <taxon>Arthropoda</taxon>
        <taxon>Hexapoda</taxon>
        <taxon>Insecta</taxon>
        <taxon>Pterygota</taxon>
        <taxon>Neoptera</taxon>
        <taxon>Endopterygota</taxon>
        <taxon>Diptera</taxon>
        <taxon>Brachycera</taxon>
        <taxon>Muscomorpha</taxon>
        <taxon>Hippoboscoidea</taxon>
        <taxon>Glossinidae</taxon>
        <taxon>Glossina</taxon>
    </lineage>
</organism>
<accession>A0A1B0G3M1</accession>
<dbReference type="PhylomeDB" id="A0A1B0G3M1"/>
<dbReference type="Proteomes" id="UP000092444">
    <property type="component" value="Unassembled WGS sequence"/>
</dbReference>
<name>A0A1B0G3M1_GLOMM</name>
<proteinExistence type="predicted"/>
<keyword evidence="2" id="KW-1185">Reference proteome</keyword>